<evidence type="ECO:0000256" key="5">
    <source>
        <dbReference type="ARBA" id="ARBA00022840"/>
    </source>
</evidence>
<comment type="domain">
    <text evidence="9">ValRS has two distinct active sites: one for aminoacylation and one for editing. The misactivated threonine is translocated from the active site to the editing site.</text>
</comment>
<evidence type="ECO:0000259" key="11">
    <source>
        <dbReference type="Pfam" id="PF08264"/>
    </source>
</evidence>
<dbReference type="NCBIfam" id="TIGR00422">
    <property type="entry name" value="valS"/>
    <property type="match status" value="1"/>
</dbReference>
<keyword evidence="13" id="KW-1185">Reference proteome</keyword>
<keyword evidence="2 9" id="KW-0963">Cytoplasm</keyword>
<keyword evidence="7 9" id="KW-0030">Aminoacyl-tRNA synthetase</keyword>
<evidence type="ECO:0000256" key="3">
    <source>
        <dbReference type="ARBA" id="ARBA00022598"/>
    </source>
</evidence>
<dbReference type="Proteomes" id="UP000007307">
    <property type="component" value="Chromosome"/>
</dbReference>
<comment type="catalytic activity">
    <reaction evidence="8 9">
        <text>tRNA(Val) + L-valine + ATP = L-valyl-tRNA(Val) + AMP + diphosphate</text>
        <dbReference type="Rhea" id="RHEA:10704"/>
        <dbReference type="Rhea" id="RHEA-COMP:9672"/>
        <dbReference type="Rhea" id="RHEA-COMP:9708"/>
        <dbReference type="ChEBI" id="CHEBI:30616"/>
        <dbReference type="ChEBI" id="CHEBI:33019"/>
        <dbReference type="ChEBI" id="CHEBI:57762"/>
        <dbReference type="ChEBI" id="CHEBI:78442"/>
        <dbReference type="ChEBI" id="CHEBI:78537"/>
        <dbReference type="ChEBI" id="CHEBI:456215"/>
        <dbReference type="EC" id="6.1.1.9"/>
    </reaction>
</comment>
<comment type="similarity">
    <text evidence="9">Belongs to the class-I aminoacyl-tRNA synthetase family. ValS type 2 subfamily.</text>
</comment>
<dbReference type="eggNOG" id="COG0525">
    <property type="taxonomic scope" value="Bacteria"/>
</dbReference>
<comment type="subcellular location">
    <subcellularLocation>
        <location evidence="1 9">Cytoplasm</location>
    </subcellularLocation>
</comment>
<proteinExistence type="inferred from homology"/>
<dbReference type="PRINTS" id="PR00986">
    <property type="entry name" value="TRNASYNTHVAL"/>
</dbReference>
<feature type="domain" description="Methionyl/Valyl/Leucyl/Isoleucyl-tRNA synthetase anticodon-binding" evidence="11">
    <location>
        <begin position="627"/>
        <end position="772"/>
    </location>
</feature>
<evidence type="ECO:0000313" key="12">
    <source>
        <dbReference type="EMBL" id="ACM49709.1"/>
    </source>
</evidence>
<dbReference type="PROSITE" id="PS00178">
    <property type="entry name" value="AA_TRNA_LIGASE_I"/>
    <property type="match status" value="1"/>
</dbReference>
<name>B9KH05_ANAMF</name>
<evidence type="ECO:0000313" key="13">
    <source>
        <dbReference type="Proteomes" id="UP000007307"/>
    </source>
</evidence>
<dbReference type="NCBIfam" id="NF009687">
    <property type="entry name" value="PRK13208.1"/>
    <property type="match status" value="1"/>
</dbReference>
<dbReference type="EMBL" id="CP001079">
    <property type="protein sequence ID" value="ACM49709.1"/>
    <property type="molecule type" value="Genomic_DNA"/>
</dbReference>
<evidence type="ECO:0000256" key="7">
    <source>
        <dbReference type="ARBA" id="ARBA00023146"/>
    </source>
</evidence>
<gene>
    <name evidence="9 12" type="primary">valS</name>
    <name evidence="12" type="ordered locus">AMF_883</name>
</gene>
<dbReference type="Pfam" id="PF00133">
    <property type="entry name" value="tRNA-synt_1"/>
    <property type="match status" value="1"/>
</dbReference>
<dbReference type="PANTHER" id="PTHR11946">
    <property type="entry name" value="VALYL-TRNA SYNTHETASES"/>
    <property type="match status" value="1"/>
</dbReference>
<dbReference type="SUPFAM" id="SSF47323">
    <property type="entry name" value="Anticodon-binding domain of a subclass of class I aminoacyl-tRNA synthetases"/>
    <property type="match status" value="1"/>
</dbReference>
<feature type="short sequence motif" description="'KMSKS' region" evidence="9">
    <location>
        <begin position="549"/>
        <end position="553"/>
    </location>
</feature>
<dbReference type="GO" id="GO:0004832">
    <property type="term" value="F:valine-tRNA ligase activity"/>
    <property type="evidence" value="ECO:0007669"/>
    <property type="project" value="UniProtKB-UniRule"/>
</dbReference>
<feature type="binding site" evidence="9">
    <location>
        <position position="552"/>
    </location>
    <ligand>
        <name>ATP</name>
        <dbReference type="ChEBI" id="CHEBI:30616"/>
    </ligand>
</feature>
<dbReference type="AlphaFoldDB" id="B9KH05"/>
<protein>
    <recommendedName>
        <fullName evidence="9">Valine--tRNA ligase</fullName>
        <ecNumber evidence="9">6.1.1.9</ecNumber>
    </recommendedName>
    <alternativeName>
        <fullName evidence="9">Valyl-tRNA synthetase</fullName>
        <shortName evidence="9">ValRS</shortName>
    </alternativeName>
</protein>
<keyword evidence="5 9" id="KW-0067">ATP-binding</keyword>
<dbReference type="STRING" id="320483.AMF_883"/>
<dbReference type="HAMAP" id="MF_02005">
    <property type="entry name" value="Val_tRNA_synth_type2"/>
    <property type="match status" value="1"/>
</dbReference>
<dbReference type="KEGG" id="amf:AMF_883"/>
<evidence type="ECO:0000256" key="2">
    <source>
        <dbReference type="ARBA" id="ARBA00022490"/>
    </source>
</evidence>
<dbReference type="InterPro" id="IPR009008">
    <property type="entry name" value="Val/Leu/Ile-tRNA-synth_edit"/>
</dbReference>
<organism evidence="12 13">
    <name type="scientific">Anaplasma marginale (strain Florida)</name>
    <dbReference type="NCBI Taxonomy" id="320483"/>
    <lineage>
        <taxon>Bacteria</taxon>
        <taxon>Pseudomonadati</taxon>
        <taxon>Pseudomonadota</taxon>
        <taxon>Alphaproteobacteria</taxon>
        <taxon>Rickettsiales</taxon>
        <taxon>Anaplasmataceae</taxon>
        <taxon>Anaplasma</taxon>
    </lineage>
</organism>
<evidence type="ECO:0000259" key="10">
    <source>
        <dbReference type="Pfam" id="PF00133"/>
    </source>
</evidence>
<dbReference type="SUPFAM" id="SSF50677">
    <property type="entry name" value="ValRS/IleRS/LeuRS editing domain"/>
    <property type="match status" value="1"/>
</dbReference>
<dbReference type="GO" id="GO:0002161">
    <property type="term" value="F:aminoacyl-tRNA deacylase activity"/>
    <property type="evidence" value="ECO:0007669"/>
    <property type="project" value="InterPro"/>
</dbReference>
<dbReference type="Gene3D" id="3.90.740.10">
    <property type="entry name" value="Valyl/Leucyl/Isoleucyl-tRNA synthetase, editing domain"/>
    <property type="match status" value="1"/>
</dbReference>
<evidence type="ECO:0000256" key="6">
    <source>
        <dbReference type="ARBA" id="ARBA00022917"/>
    </source>
</evidence>
<feature type="domain" description="Aminoacyl-tRNA synthetase class Ia" evidence="10">
    <location>
        <begin position="27"/>
        <end position="586"/>
    </location>
</feature>
<dbReference type="InterPro" id="IPR014729">
    <property type="entry name" value="Rossmann-like_a/b/a_fold"/>
</dbReference>
<evidence type="ECO:0000256" key="4">
    <source>
        <dbReference type="ARBA" id="ARBA00022741"/>
    </source>
</evidence>
<dbReference type="HOGENOM" id="CLU_001493_0_2_5"/>
<dbReference type="GO" id="GO:0005829">
    <property type="term" value="C:cytosol"/>
    <property type="evidence" value="ECO:0007669"/>
    <property type="project" value="TreeGrafter"/>
</dbReference>
<comment type="subunit">
    <text evidence="9">Monomer.</text>
</comment>
<keyword evidence="4 9" id="KW-0547">Nucleotide-binding</keyword>
<dbReference type="EC" id="6.1.1.9" evidence="9"/>
<dbReference type="InterPro" id="IPR001412">
    <property type="entry name" value="aa-tRNA-synth_I_CS"/>
</dbReference>
<evidence type="ECO:0000256" key="9">
    <source>
        <dbReference type="HAMAP-Rule" id="MF_02005"/>
    </source>
</evidence>
<feature type="short sequence motif" description="'HIGH' region" evidence="9">
    <location>
        <begin position="52"/>
        <end position="62"/>
    </location>
</feature>
<dbReference type="InterPro" id="IPR033705">
    <property type="entry name" value="Anticodon_Ia_Val"/>
</dbReference>
<dbReference type="InterPro" id="IPR022874">
    <property type="entry name" value="Valine-tRNA_ligase_type_2"/>
</dbReference>
<keyword evidence="3 9" id="KW-0436">Ligase</keyword>
<comment type="function">
    <text evidence="9">Catalyzes the attachment of valine to tRNA(Val). As ValRS can inadvertently accommodate and process structurally similar amino acids such as threonine, to avoid such errors, it has a 'posttransfer' editing activity that hydrolyzes mischarged Thr-tRNA(Val) in a tRNA-dependent manner.</text>
</comment>
<dbReference type="Gene3D" id="3.40.50.620">
    <property type="entry name" value="HUPs"/>
    <property type="match status" value="2"/>
</dbReference>
<dbReference type="InterPro" id="IPR002303">
    <property type="entry name" value="Valyl-tRNA_ligase"/>
</dbReference>
<dbReference type="Pfam" id="PF08264">
    <property type="entry name" value="Anticodon_1"/>
    <property type="match status" value="1"/>
</dbReference>
<evidence type="ECO:0000256" key="1">
    <source>
        <dbReference type="ARBA" id="ARBA00004496"/>
    </source>
</evidence>
<dbReference type="SUPFAM" id="SSF52374">
    <property type="entry name" value="Nucleotidylyl transferase"/>
    <property type="match status" value="1"/>
</dbReference>
<dbReference type="GO" id="GO:0006438">
    <property type="term" value="P:valyl-tRNA aminoacylation"/>
    <property type="evidence" value="ECO:0007669"/>
    <property type="project" value="UniProtKB-UniRule"/>
</dbReference>
<dbReference type="CDD" id="cd07962">
    <property type="entry name" value="Anticodon_Ia_Val"/>
    <property type="match status" value="1"/>
</dbReference>
<accession>B9KH05</accession>
<dbReference type="FunFam" id="3.40.50.620:FF:000192">
    <property type="entry name" value="Valine--tRNA ligase"/>
    <property type="match status" value="1"/>
</dbReference>
<evidence type="ECO:0000256" key="8">
    <source>
        <dbReference type="ARBA" id="ARBA00047552"/>
    </source>
</evidence>
<dbReference type="InterPro" id="IPR013155">
    <property type="entry name" value="M/V/L/I-tRNA-synth_anticd-bd"/>
</dbReference>
<dbReference type="InterPro" id="IPR009080">
    <property type="entry name" value="tRNAsynth_Ia_anticodon-bd"/>
</dbReference>
<sequence>MNVRVRHFMQSLDSRYQHKTVEEECNAAWDEHKIYKWKGNVAQSFVIDTPPPTVSGVLHMGHVFSYCHTDFIARYQRMAGKDVFYPIGFDDNGLPTERLVEKIKKLRAVQLERAEFTKMCREVSHEFRTKFRNLFRRLGISYDWALEYHTVSEEVQRLSQASFLDLYAKDKLYRKQQPILWDTVDCTAIAHAEVEELDLHSHLNTISFHTVGGEKIDIATTRPELIPACVALFFNPEDDRYTHLHGQFAVVPVGGHKVKILPDDKVRIDKGTGLVMCCTFGDETDVYWWRTHNLDTKTIVSRTGHIVDLAEDTPDAKIPAAQFDGMHVQKARKAVCDALEGAGLLVSQEPIVHTVKCAERSGAPIEILLSHQWFVRVMEHKHELLEQVQKVQWHPDSMRKRMEIWIENLNWDWCISRQRYFGVPFPVWYSKREGEVGKVLLPDVRDLPVDPLRDLPSGYGRDEVEPDVDVMDTWATSSISPQFLTKSVGQVLRNENLEPLFPTDLRAQSHEIIRSWAFYTMLKSYYHNGEIPWQNIMISGWCLAEDKTKMSKSKGNAMDPESTLDLYGADSVRYWAAKSRLGADTVFSEEVLKTGRRLTTKLWNASKFVATFLRDNPPAGTTAAPTDLWILSKLHKAVAHNTENLKLFEYCAALNRTEEFFWKDFCDNYLELVKHRAYNHGSAHGHASAVSTLHHTLKTLLLLFAPFLPYVTEAVYGTLFSGCIHAQEWPNADEIPYNASLEQHGDALIKIVEEVRKAKTHAQVSVKYPVELITIGGLATDFPESMLEDLKHMCCAEQIKLTAPDSAELAVAVTLAPTVSSN</sequence>
<dbReference type="Gene3D" id="1.10.730.10">
    <property type="entry name" value="Isoleucyl-tRNA Synthetase, Domain 1"/>
    <property type="match status" value="1"/>
</dbReference>
<dbReference type="PANTHER" id="PTHR11946:SF93">
    <property type="entry name" value="VALINE--TRNA LIGASE, CHLOROPLASTIC_MITOCHONDRIAL 2"/>
    <property type="match status" value="1"/>
</dbReference>
<keyword evidence="6 9" id="KW-0648">Protein biosynthesis</keyword>
<reference evidence="12 13" key="1">
    <citation type="journal article" date="2009" name="BMC Genomics">
        <title>Conservation in the face of diversity: multistrain analysis of an intracellular bacterium.</title>
        <authorList>
            <person name="Dark M.J."/>
            <person name="Herndon D.R."/>
            <person name="Kappmeyer L.S."/>
            <person name="Gonzales M.P."/>
            <person name="Nordeen E."/>
            <person name="Palmer G.H."/>
            <person name="Knowles D.P. Jr."/>
            <person name="Brayton K.A."/>
        </authorList>
    </citation>
    <scope>NUCLEOTIDE SEQUENCE [LARGE SCALE GENOMIC DNA]</scope>
    <source>
        <strain evidence="12 13">Florida</strain>
    </source>
</reference>
<dbReference type="GO" id="GO:0005524">
    <property type="term" value="F:ATP binding"/>
    <property type="evidence" value="ECO:0007669"/>
    <property type="project" value="UniProtKB-UniRule"/>
</dbReference>
<dbReference type="InterPro" id="IPR002300">
    <property type="entry name" value="aa-tRNA-synth_Ia"/>
</dbReference>